<dbReference type="InterPro" id="IPR008521">
    <property type="entry name" value="Mg_trans_NIPA"/>
</dbReference>
<keyword evidence="9" id="KW-1185">Reference proteome</keyword>
<feature type="transmembrane region" description="Helical" evidence="5">
    <location>
        <begin position="295"/>
        <end position="314"/>
    </location>
</feature>
<feature type="transmembrane region" description="Helical" evidence="5">
    <location>
        <begin position="261"/>
        <end position="283"/>
    </location>
</feature>
<dbReference type="Proteomes" id="UP000626109">
    <property type="component" value="Unassembled WGS sequence"/>
</dbReference>
<keyword evidence="2 5" id="KW-0812">Transmembrane</keyword>
<dbReference type="Proteomes" id="UP000654075">
    <property type="component" value="Unassembled WGS sequence"/>
</dbReference>
<evidence type="ECO:0000313" key="7">
    <source>
        <dbReference type="EMBL" id="CAE8742639.1"/>
    </source>
</evidence>
<dbReference type="EMBL" id="CAJNNW010037524">
    <property type="protein sequence ID" value="CAE8742639.1"/>
    <property type="molecule type" value="Genomic_DNA"/>
</dbReference>
<dbReference type="PANTHER" id="PTHR12570:SF9">
    <property type="entry name" value="MAGNESIUM TRANSPORTER NIPA8-RELATED"/>
    <property type="match status" value="1"/>
</dbReference>
<dbReference type="EMBL" id="CAJNNV010032982">
    <property type="protein sequence ID" value="CAE8641734.1"/>
    <property type="molecule type" value="Genomic_DNA"/>
</dbReference>
<comment type="caution">
    <text evidence="7">The sequence shown here is derived from an EMBL/GenBank/DDBJ whole genome shotgun (WGS) entry which is preliminary data.</text>
</comment>
<name>A0A813LYU9_POLGL</name>
<keyword evidence="3 5" id="KW-1133">Transmembrane helix</keyword>
<evidence type="ECO:0000256" key="2">
    <source>
        <dbReference type="ARBA" id="ARBA00022692"/>
    </source>
</evidence>
<evidence type="ECO:0000256" key="5">
    <source>
        <dbReference type="SAM" id="Phobius"/>
    </source>
</evidence>
<dbReference type="SUPFAM" id="SSF103481">
    <property type="entry name" value="Multidrug resistance efflux transporter EmrE"/>
    <property type="match status" value="1"/>
</dbReference>
<evidence type="ECO:0000313" key="9">
    <source>
        <dbReference type="Proteomes" id="UP000654075"/>
    </source>
</evidence>
<comment type="subcellular location">
    <subcellularLocation>
        <location evidence="1">Membrane</location>
        <topology evidence="1">Multi-pass membrane protein</topology>
    </subcellularLocation>
</comment>
<dbReference type="Pfam" id="PF05653">
    <property type="entry name" value="Mg_trans_NIPA"/>
    <property type="match status" value="1"/>
</dbReference>
<organism evidence="7 8">
    <name type="scientific">Polarella glacialis</name>
    <name type="common">Dinoflagellate</name>
    <dbReference type="NCBI Taxonomy" id="89957"/>
    <lineage>
        <taxon>Eukaryota</taxon>
        <taxon>Sar</taxon>
        <taxon>Alveolata</taxon>
        <taxon>Dinophyceae</taxon>
        <taxon>Suessiales</taxon>
        <taxon>Suessiaceae</taxon>
        <taxon>Polarella</taxon>
    </lineage>
</organism>
<evidence type="ECO:0008006" key="10">
    <source>
        <dbReference type="Google" id="ProtNLM"/>
    </source>
</evidence>
<dbReference type="InterPro" id="IPR037185">
    <property type="entry name" value="EmrE-like"/>
</dbReference>
<dbReference type="GO" id="GO:0015095">
    <property type="term" value="F:magnesium ion transmembrane transporter activity"/>
    <property type="evidence" value="ECO:0007669"/>
    <property type="project" value="InterPro"/>
</dbReference>
<protein>
    <recommendedName>
        <fullName evidence="10">Magnesium transporter</fullName>
    </recommendedName>
</protein>
<evidence type="ECO:0000313" key="8">
    <source>
        <dbReference type="Proteomes" id="UP000626109"/>
    </source>
</evidence>
<dbReference type="PANTHER" id="PTHR12570">
    <property type="match status" value="1"/>
</dbReference>
<dbReference type="GO" id="GO:0016020">
    <property type="term" value="C:membrane"/>
    <property type="evidence" value="ECO:0007669"/>
    <property type="project" value="UniProtKB-SubCell"/>
</dbReference>
<dbReference type="OMA" id="NEEARVP"/>
<evidence type="ECO:0000256" key="4">
    <source>
        <dbReference type="ARBA" id="ARBA00023136"/>
    </source>
</evidence>
<evidence type="ECO:0000256" key="1">
    <source>
        <dbReference type="ARBA" id="ARBA00004141"/>
    </source>
</evidence>
<accession>A0A813LYU9</accession>
<feature type="transmembrane region" description="Helical" evidence="5">
    <location>
        <begin position="30"/>
        <end position="48"/>
    </location>
</feature>
<feature type="transmembrane region" description="Helical" evidence="5">
    <location>
        <begin position="126"/>
        <end position="144"/>
    </location>
</feature>
<sequence length="355" mass="38700">MEPMTTTISASGPPFNSISLTTPAPKGDSLWVLGVSLVMVGTIVGTAGKQLIRYSEQCKQEGKLRKGKILLGLGLFLNIVFNTVCDLSGYAFAPASVIAPLTGMDIVWNTLLAPFTLKEELTPRRLLSAAIIFLTATASVFFRQSQEGFHWTTERVHEVMTHKRFMLYFICFIAWYLLNVCLLMKYPAGSAVKGFSLGATAGTLAGNMWCTKIVAELARQCFAGDCSAWADGISWLVLAGAVFFAVANITYITKGMQQYEALFMVTVFMGSNIATNSLSAIVVLAEMDSAPHWKLGGYTVCILAMIVGMLILVMGEDQTNRNKNEEARVPQFELEMTEEASYGENVVLGAPSSWD</sequence>
<dbReference type="OrthoDB" id="165382at2759"/>
<keyword evidence="4 5" id="KW-0472">Membrane</keyword>
<dbReference type="AlphaFoldDB" id="A0A813LYU9"/>
<evidence type="ECO:0000256" key="3">
    <source>
        <dbReference type="ARBA" id="ARBA00022989"/>
    </source>
</evidence>
<proteinExistence type="predicted"/>
<gene>
    <name evidence="6" type="ORF">PGLA1383_LOCUS56340</name>
    <name evidence="7" type="ORF">PGLA2088_LOCUS51057</name>
</gene>
<feature type="transmembrane region" description="Helical" evidence="5">
    <location>
        <begin position="165"/>
        <end position="186"/>
    </location>
</feature>
<feature type="transmembrane region" description="Helical" evidence="5">
    <location>
        <begin position="69"/>
        <end position="93"/>
    </location>
</feature>
<feature type="transmembrane region" description="Helical" evidence="5">
    <location>
        <begin position="232"/>
        <end position="249"/>
    </location>
</feature>
<evidence type="ECO:0000313" key="6">
    <source>
        <dbReference type="EMBL" id="CAE8641734.1"/>
    </source>
</evidence>
<reference evidence="7" key="1">
    <citation type="submission" date="2021-02" db="EMBL/GenBank/DDBJ databases">
        <authorList>
            <person name="Dougan E. K."/>
            <person name="Rhodes N."/>
            <person name="Thang M."/>
            <person name="Chan C."/>
        </authorList>
    </citation>
    <scope>NUCLEOTIDE SEQUENCE</scope>
</reference>